<evidence type="ECO:0000313" key="1">
    <source>
        <dbReference type="EMBL" id="MBD8027604.1"/>
    </source>
</evidence>
<gene>
    <name evidence="1" type="ORF">H9636_13175</name>
</gene>
<proteinExistence type="predicted"/>
<dbReference type="EMBL" id="JACSQA010000021">
    <property type="protein sequence ID" value="MBD8027604.1"/>
    <property type="molecule type" value="Genomic_DNA"/>
</dbReference>
<accession>A0ABR8XEK5</accession>
<organism evidence="1 2">
    <name type="scientific">Ureibacillus galli</name>
    <dbReference type="NCBI Taxonomy" id="2762222"/>
    <lineage>
        <taxon>Bacteria</taxon>
        <taxon>Bacillati</taxon>
        <taxon>Bacillota</taxon>
        <taxon>Bacilli</taxon>
        <taxon>Bacillales</taxon>
        <taxon>Caryophanaceae</taxon>
        <taxon>Ureibacillus</taxon>
    </lineage>
</organism>
<evidence type="ECO:0000313" key="2">
    <source>
        <dbReference type="Proteomes" id="UP000640930"/>
    </source>
</evidence>
<reference evidence="1 2" key="1">
    <citation type="submission" date="2020-08" db="EMBL/GenBank/DDBJ databases">
        <title>A Genomic Blueprint of the Chicken Gut Microbiome.</title>
        <authorList>
            <person name="Gilroy R."/>
            <person name="Ravi A."/>
            <person name="Getino M."/>
            <person name="Pursley I."/>
            <person name="Horton D.L."/>
            <person name="Alikhan N.-F."/>
            <person name="Baker D."/>
            <person name="Gharbi K."/>
            <person name="Hall N."/>
            <person name="Watson M."/>
            <person name="Adriaenssens E.M."/>
            <person name="Foster-Nyarko E."/>
            <person name="Jarju S."/>
            <person name="Secka A."/>
            <person name="Antonio M."/>
            <person name="Oren A."/>
            <person name="Chaudhuri R."/>
            <person name="La Ragione R.M."/>
            <person name="Hildebrand F."/>
            <person name="Pallen M.J."/>
        </authorList>
    </citation>
    <scope>NUCLEOTIDE SEQUENCE [LARGE SCALE GENOMIC DNA]</scope>
    <source>
        <strain evidence="1 2">Re31</strain>
    </source>
</reference>
<dbReference type="RefSeq" id="WP_191708035.1">
    <property type="nucleotide sequence ID" value="NZ_JACSQA010000021.1"/>
</dbReference>
<protein>
    <submittedName>
        <fullName evidence="1">Uncharacterized protein</fullName>
    </submittedName>
</protein>
<comment type="caution">
    <text evidence="1">The sequence shown here is derived from an EMBL/GenBank/DDBJ whole genome shotgun (WGS) entry which is preliminary data.</text>
</comment>
<dbReference type="Proteomes" id="UP000640930">
    <property type="component" value="Unassembled WGS sequence"/>
</dbReference>
<name>A0ABR8XEK5_9BACL</name>
<keyword evidence="2" id="KW-1185">Reference proteome</keyword>
<sequence length="99" mass="11687">MHTEWHITIEQFKAQNEQIAQQQKELAVKKFELLSALSTRKDTTEELQFFKKEVEHFANLDIDDKQVLKQVLQRLINKIEVYEEGKVKIHHNLSPSLSS</sequence>